<reference evidence="1 2" key="2">
    <citation type="journal article" date="2022" name="Mol. Ecol. Resour.">
        <title>The genomes of chicory, endive, great burdock and yacon provide insights into Asteraceae paleo-polyploidization history and plant inulin production.</title>
        <authorList>
            <person name="Fan W."/>
            <person name="Wang S."/>
            <person name="Wang H."/>
            <person name="Wang A."/>
            <person name="Jiang F."/>
            <person name="Liu H."/>
            <person name="Zhao H."/>
            <person name="Xu D."/>
            <person name="Zhang Y."/>
        </authorList>
    </citation>
    <scope>NUCLEOTIDE SEQUENCE [LARGE SCALE GENOMIC DNA]</scope>
    <source>
        <strain evidence="2">cv. Yunnan</strain>
        <tissue evidence="1">Leaves</tissue>
    </source>
</reference>
<protein>
    <submittedName>
        <fullName evidence="1">Uncharacterized protein</fullName>
    </submittedName>
</protein>
<evidence type="ECO:0000313" key="1">
    <source>
        <dbReference type="EMBL" id="KAI3784591.1"/>
    </source>
</evidence>
<reference evidence="2" key="1">
    <citation type="journal article" date="2022" name="Mol. Ecol. Resour.">
        <title>The genomes of chicory, endive, great burdock and yacon provide insights into Asteraceae palaeo-polyploidization history and plant inulin production.</title>
        <authorList>
            <person name="Fan W."/>
            <person name="Wang S."/>
            <person name="Wang H."/>
            <person name="Wang A."/>
            <person name="Jiang F."/>
            <person name="Liu H."/>
            <person name="Zhao H."/>
            <person name="Xu D."/>
            <person name="Zhang Y."/>
        </authorList>
    </citation>
    <scope>NUCLEOTIDE SEQUENCE [LARGE SCALE GENOMIC DNA]</scope>
    <source>
        <strain evidence="2">cv. Yunnan</strain>
    </source>
</reference>
<name>A0ACB9GNC3_9ASTR</name>
<gene>
    <name evidence="1" type="ORF">L1987_43693</name>
</gene>
<sequence length="103" mass="11969">MCSLSPRSQSSHFHRPQLVFLKKIRLYEEHVLYFVCKNRVNISLKVVSCVQLENKEEIIPHSLRQLSSHGQRVDLFHYRMPIKGSNGSQNANQLSVTVQQYTS</sequence>
<keyword evidence="2" id="KW-1185">Reference proteome</keyword>
<accession>A0ACB9GNC3</accession>
<organism evidence="1 2">
    <name type="scientific">Smallanthus sonchifolius</name>
    <dbReference type="NCBI Taxonomy" id="185202"/>
    <lineage>
        <taxon>Eukaryota</taxon>
        <taxon>Viridiplantae</taxon>
        <taxon>Streptophyta</taxon>
        <taxon>Embryophyta</taxon>
        <taxon>Tracheophyta</taxon>
        <taxon>Spermatophyta</taxon>
        <taxon>Magnoliopsida</taxon>
        <taxon>eudicotyledons</taxon>
        <taxon>Gunneridae</taxon>
        <taxon>Pentapetalae</taxon>
        <taxon>asterids</taxon>
        <taxon>campanulids</taxon>
        <taxon>Asterales</taxon>
        <taxon>Asteraceae</taxon>
        <taxon>Asteroideae</taxon>
        <taxon>Heliantheae alliance</taxon>
        <taxon>Millerieae</taxon>
        <taxon>Smallanthus</taxon>
    </lineage>
</organism>
<dbReference type="Proteomes" id="UP001056120">
    <property type="component" value="Linkage Group LG14"/>
</dbReference>
<comment type="caution">
    <text evidence="1">The sequence shown here is derived from an EMBL/GenBank/DDBJ whole genome shotgun (WGS) entry which is preliminary data.</text>
</comment>
<dbReference type="EMBL" id="CM042031">
    <property type="protein sequence ID" value="KAI3784591.1"/>
    <property type="molecule type" value="Genomic_DNA"/>
</dbReference>
<evidence type="ECO:0000313" key="2">
    <source>
        <dbReference type="Proteomes" id="UP001056120"/>
    </source>
</evidence>
<proteinExistence type="predicted"/>